<evidence type="ECO:0000313" key="4">
    <source>
        <dbReference type="EMBL" id="TDD98557.1"/>
    </source>
</evidence>
<dbReference type="EMBL" id="SMFK01000002">
    <property type="protein sequence ID" value="TDD98557.1"/>
    <property type="molecule type" value="Genomic_DNA"/>
</dbReference>
<dbReference type="OrthoDB" id="1305816at2"/>
<protein>
    <submittedName>
        <fullName evidence="4">T9SS type A sorting domain-containing protein</fullName>
    </submittedName>
</protein>
<dbReference type="Proteomes" id="UP000295479">
    <property type="component" value="Unassembled WGS sequence"/>
</dbReference>
<gene>
    <name evidence="4" type="ORF">E0F76_05360</name>
</gene>
<name>A0A4V2YZV3_9FLAO</name>
<dbReference type="Pfam" id="PF08238">
    <property type="entry name" value="Sel1"/>
    <property type="match status" value="5"/>
</dbReference>
<dbReference type="InterPro" id="IPR011990">
    <property type="entry name" value="TPR-like_helical_dom_sf"/>
</dbReference>
<dbReference type="NCBIfam" id="TIGR04183">
    <property type="entry name" value="Por_Secre_tail"/>
    <property type="match status" value="1"/>
</dbReference>
<dbReference type="AlphaFoldDB" id="A0A4V2YZV3"/>
<dbReference type="SUPFAM" id="SSF81901">
    <property type="entry name" value="HCP-like"/>
    <property type="match status" value="2"/>
</dbReference>
<sequence>MKKTIKTRVFLLLLLGSMHCFSQTGTNPRNVLKLARLQLLEGTSTYNPEAALLTFQQQASLGNAEAMNGLAQIYIQGIGVSVNDNLAIEWFEKAAQNGYAKAYYNLAILYRKGVSIPKDLPKAVAYFEKAAKAGYVEAWGRWGEMVKSGLGTTQDYPLAMTIFKQGADLGSAQCIYGQGYLHYKGFGTTQDYDKALAFFQQAADKGSAIGIYMVGYCYRNGYGVTVDEEKAKFWFNKAAALGFKRADVELAQPLAENATPNQIKTISAPIAEEVENAPIEIPKKIKKVKHKITKDDISGLYTGHLMRYDWSGQNILSKTPIEVTLDQEGQALTGIWAEQEGDSVNFKATLEEKRIVFEDSKIDRLNRYVEPVLKTYKFKQAKLQVLEYQDDVYIVGNLQLYNIKQHENEKPMYLILERKISPEETGEPELVSQAIVSQLVVYPNPITSTSFKLSFELAAQTDISISIYDFTGFLVGTQKLTTTGTGTQEQVIPFTAPAGNYILNLYYNDQVIKTILIKK</sequence>
<dbReference type="Gene3D" id="1.25.40.10">
    <property type="entry name" value="Tetratricopeptide repeat domain"/>
    <property type="match status" value="1"/>
</dbReference>
<dbReference type="InterPro" id="IPR006597">
    <property type="entry name" value="Sel1-like"/>
</dbReference>
<dbReference type="Pfam" id="PF18962">
    <property type="entry name" value="Por_Secre_tail"/>
    <property type="match status" value="1"/>
</dbReference>
<dbReference type="PANTHER" id="PTHR43628">
    <property type="entry name" value="ACTIVATOR OF C KINASE PROTEIN 1-RELATED"/>
    <property type="match status" value="1"/>
</dbReference>
<dbReference type="SMART" id="SM00671">
    <property type="entry name" value="SEL1"/>
    <property type="match status" value="5"/>
</dbReference>
<dbReference type="InterPro" id="IPR026444">
    <property type="entry name" value="Secre_tail"/>
</dbReference>
<evidence type="ECO:0000313" key="5">
    <source>
        <dbReference type="Proteomes" id="UP000295479"/>
    </source>
</evidence>
<keyword evidence="5" id="KW-1185">Reference proteome</keyword>
<proteinExistence type="predicted"/>
<feature type="chain" id="PRO_5020879170" evidence="2">
    <location>
        <begin position="23"/>
        <end position="519"/>
    </location>
</feature>
<evidence type="ECO:0000259" key="3">
    <source>
        <dbReference type="Pfam" id="PF18962"/>
    </source>
</evidence>
<dbReference type="RefSeq" id="WP_132002412.1">
    <property type="nucleotide sequence ID" value="NZ_SMFK01000002.1"/>
</dbReference>
<dbReference type="InterPro" id="IPR052945">
    <property type="entry name" value="Mitotic_Regulator"/>
</dbReference>
<feature type="signal peptide" evidence="2">
    <location>
        <begin position="1"/>
        <end position="22"/>
    </location>
</feature>
<evidence type="ECO:0000256" key="1">
    <source>
        <dbReference type="ARBA" id="ARBA00022729"/>
    </source>
</evidence>
<feature type="domain" description="Secretion system C-terminal sorting" evidence="3">
    <location>
        <begin position="441"/>
        <end position="517"/>
    </location>
</feature>
<evidence type="ECO:0000256" key="2">
    <source>
        <dbReference type="SAM" id="SignalP"/>
    </source>
</evidence>
<keyword evidence="1 2" id="KW-0732">Signal</keyword>
<reference evidence="4 5" key="1">
    <citation type="submission" date="2019-03" db="EMBL/GenBank/DDBJ databases">
        <title>Flavobacterium AR-3-4 sp. nov. isolated from arctic soil.</title>
        <authorList>
            <person name="Chaudhary D.K."/>
        </authorList>
    </citation>
    <scope>NUCLEOTIDE SEQUENCE [LARGE SCALE GENOMIC DNA]</scope>
    <source>
        <strain evidence="4 5">AR-3-4</strain>
    </source>
</reference>
<organism evidence="4 5">
    <name type="scientific">Flavobacterium cellulosilyticum</name>
    <dbReference type="NCBI Taxonomy" id="2541731"/>
    <lineage>
        <taxon>Bacteria</taxon>
        <taxon>Pseudomonadati</taxon>
        <taxon>Bacteroidota</taxon>
        <taxon>Flavobacteriia</taxon>
        <taxon>Flavobacteriales</taxon>
        <taxon>Flavobacteriaceae</taxon>
        <taxon>Flavobacterium</taxon>
    </lineage>
</organism>
<comment type="caution">
    <text evidence="4">The sequence shown here is derived from an EMBL/GenBank/DDBJ whole genome shotgun (WGS) entry which is preliminary data.</text>
</comment>
<dbReference type="PANTHER" id="PTHR43628:SF1">
    <property type="entry name" value="CHITIN SYNTHASE REGULATORY FACTOR 2-RELATED"/>
    <property type="match status" value="1"/>
</dbReference>
<accession>A0A4V2YZV3</accession>